<dbReference type="Gene3D" id="3.40.50.300">
    <property type="entry name" value="P-loop containing nucleotide triphosphate hydrolases"/>
    <property type="match status" value="1"/>
</dbReference>
<feature type="compositionally biased region" description="Polar residues" evidence="1">
    <location>
        <begin position="384"/>
        <end position="395"/>
    </location>
</feature>
<feature type="transmembrane region" description="Helical" evidence="2">
    <location>
        <begin position="238"/>
        <end position="257"/>
    </location>
</feature>
<keyword evidence="2" id="KW-1133">Transmembrane helix</keyword>
<dbReference type="EMBL" id="PYMA01000007">
    <property type="protein sequence ID" value="PSW19229.1"/>
    <property type="molecule type" value="Genomic_DNA"/>
</dbReference>
<dbReference type="Pfam" id="PF05036">
    <property type="entry name" value="SPOR"/>
    <property type="match status" value="1"/>
</dbReference>
<sequence>MSSGMHVMSLDLDSQVQLLSRIQFLTRFSSNLIPITGGEGAGKTWLAQRYLENWADASQQVLMLCHPSQSDAQHRAIILQQLAPNAVFNEHDPLLQSIERILGQYPVQLLLVVDDAHLLSPAIIAELWALVQKGQAEPDWQVNVLLFSHTGRLDKYLESTSHGQGQLPLEVEIPPLAEQEVQTFVETMFAAEPLDAQGRRLLRERASKVAPKPGELVKLEQGEHQDMANQTSRKPSPLVVMAVLLVIAVAAIVGWLYPSATNEVAGGVGQAQLDEALAEVDVTGTMDLSSNLAEEEQASPVEPEETASAGAVDTSADDSHNLPPEVSIEGLTVGRSETNQRVVVPSDVVDAMISEQDLGGSGEEAVVDMRDTLQPVLPEGGASEQPQAGGETNTVDAEPSTDTTPSQTSSTAVQPAPQTSVPASVLGEALTSVDANHYALQLAAMKSLDAASKFIDDYDIDSLASVYETRRNGVPWFIIVTGDYPNVVAARRAETQLPQRIQALQPWVKSYRQIHTEIERVK</sequence>
<organism evidence="4 5">
    <name type="scientific">Photobacterium sanctipauli</name>
    <dbReference type="NCBI Taxonomy" id="1342794"/>
    <lineage>
        <taxon>Bacteria</taxon>
        <taxon>Pseudomonadati</taxon>
        <taxon>Pseudomonadota</taxon>
        <taxon>Gammaproteobacteria</taxon>
        <taxon>Vibrionales</taxon>
        <taxon>Vibrionaceae</taxon>
        <taxon>Photobacterium</taxon>
    </lineage>
</organism>
<dbReference type="GO" id="GO:0016887">
    <property type="term" value="F:ATP hydrolysis activity"/>
    <property type="evidence" value="ECO:0007669"/>
    <property type="project" value="InterPro"/>
</dbReference>
<reference evidence="4 5" key="1">
    <citation type="submission" date="2018-01" db="EMBL/GenBank/DDBJ databases">
        <title>Whole genome sequencing of Histamine producing bacteria.</title>
        <authorList>
            <person name="Butler K."/>
        </authorList>
    </citation>
    <scope>NUCLEOTIDE SEQUENCE [LARGE SCALE GENOMIC DNA]</scope>
    <source>
        <strain evidence="4 5">DSM 100436</strain>
    </source>
</reference>
<feature type="compositionally biased region" description="Low complexity" evidence="1">
    <location>
        <begin position="400"/>
        <end position="411"/>
    </location>
</feature>
<feature type="domain" description="SPOR" evidence="3">
    <location>
        <begin position="432"/>
        <end position="510"/>
    </location>
</feature>
<gene>
    <name evidence="4" type="ORF">C9I98_12705</name>
</gene>
<name>A0A2T3NSK2_9GAMM</name>
<dbReference type="GO" id="GO:0042834">
    <property type="term" value="F:peptidoglycan binding"/>
    <property type="evidence" value="ECO:0007669"/>
    <property type="project" value="InterPro"/>
</dbReference>
<dbReference type="PANTHER" id="PTHR35894">
    <property type="entry name" value="GENERAL SECRETION PATHWAY PROTEIN A-RELATED"/>
    <property type="match status" value="1"/>
</dbReference>
<dbReference type="InterPro" id="IPR007730">
    <property type="entry name" value="SPOR-like_dom"/>
</dbReference>
<feature type="compositionally biased region" description="Acidic residues" evidence="1">
    <location>
        <begin position="293"/>
        <end position="305"/>
    </location>
</feature>
<evidence type="ECO:0000259" key="3">
    <source>
        <dbReference type="PROSITE" id="PS51724"/>
    </source>
</evidence>
<dbReference type="PROSITE" id="PS51724">
    <property type="entry name" value="SPOR"/>
    <property type="match status" value="1"/>
</dbReference>
<proteinExistence type="predicted"/>
<dbReference type="InterPro" id="IPR036680">
    <property type="entry name" value="SPOR-like_sf"/>
</dbReference>
<keyword evidence="2" id="KW-0812">Transmembrane</keyword>
<accession>A0A2T3NSK2</accession>
<keyword evidence="2" id="KW-0472">Membrane</keyword>
<keyword evidence="5" id="KW-1185">Reference proteome</keyword>
<dbReference type="Gene3D" id="3.30.70.1070">
    <property type="entry name" value="Sporulation related repeat"/>
    <property type="match status" value="1"/>
</dbReference>
<dbReference type="InterPro" id="IPR049945">
    <property type="entry name" value="AAA_22"/>
</dbReference>
<evidence type="ECO:0000313" key="4">
    <source>
        <dbReference type="EMBL" id="PSW19229.1"/>
    </source>
</evidence>
<feature type="region of interest" description="Disordered" evidence="1">
    <location>
        <begin position="292"/>
        <end position="333"/>
    </location>
</feature>
<dbReference type="PANTHER" id="PTHR35894:SF7">
    <property type="entry name" value="GENERAL SECRETION PATHWAY PROTEIN A-RELATED"/>
    <property type="match status" value="1"/>
</dbReference>
<dbReference type="SUPFAM" id="SSF52540">
    <property type="entry name" value="P-loop containing nucleoside triphosphate hydrolases"/>
    <property type="match status" value="1"/>
</dbReference>
<dbReference type="AlphaFoldDB" id="A0A2T3NSK2"/>
<dbReference type="InterPro" id="IPR027417">
    <property type="entry name" value="P-loop_NTPase"/>
</dbReference>
<evidence type="ECO:0000256" key="2">
    <source>
        <dbReference type="SAM" id="Phobius"/>
    </source>
</evidence>
<evidence type="ECO:0000256" key="1">
    <source>
        <dbReference type="SAM" id="MobiDB-lite"/>
    </source>
</evidence>
<protein>
    <submittedName>
        <fullName evidence="4">AAA family ATPase</fullName>
    </submittedName>
</protein>
<dbReference type="Pfam" id="PF13401">
    <property type="entry name" value="AAA_22"/>
    <property type="match status" value="1"/>
</dbReference>
<comment type="caution">
    <text evidence="4">The sequence shown here is derived from an EMBL/GenBank/DDBJ whole genome shotgun (WGS) entry which is preliminary data.</text>
</comment>
<dbReference type="Proteomes" id="UP000241771">
    <property type="component" value="Unassembled WGS sequence"/>
</dbReference>
<feature type="region of interest" description="Disordered" evidence="1">
    <location>
        <begin position="376"/>
        <end position="420"/>
    </location>
</feature>
<dbReference type="InterPro" id="IPR052026">
    <property type="entry name" value="ExeA_AAA_ATPase_DNA-bind"/>
</dbReference>
<evidence type="ECO:0000313" key="5">
    <source>
        <dbReference type="Proteomes" id="UP000241771"/>
    </source>
</evidence>